<reference evidence="2" key="1">
    <citation type="submission" date="2022-07" db="EMBL/GenBank/DDBJ databases">
        <title>Faecal culturing of patients with breast cancer.</title>
        <authorList>
            <person name="Teng N.M.Y."/>
            <person name="Kiu R."/>
            <person name="Evans R."/>
            <person name="Baker D.J."/>
            <person name="Zenner C."/>
            <person name="Robinson S.D."/>
            <person name="Hall L.J."/>
        </authorList>
    </citation>
    <scope>NUCLEOTIDE SEQUENCE</scope>
    <source>
        <strain evidence="2">LH1062</strain>
    </source>
</reference>
<dbReference type="RefSeq" id="WP_290138299.1">
    <property type="nucleotide sequence ID" value="NZ_CP101620.1"/>
</dbReference>
<keyword evidence="3" id="KW-1185">Reference proteome</keyword>
<evidence type="ECO:0000313" key="3">
    <source>
        <dbReference type="Proteomes" id="UP001060112"/>
    </source>
</evidence>
<feature type="coiled-coil region" evidence="1">
    <location>
        <begin position="20"/>
        <end position="72"/>
    </location>
</feature>
<gene>
    <name evidence="2" type="ORF">NMU03_10705</name>
</gene>
<dbReference type="EMBL" id="CP101620">
    <property type="protein sequence ID" value="UTY38156.1"/>
    <property type="molecule type" value="Genomic_DNA"/>
</dbReference>
<organism evidence="2 3">
    <name type="scientific">Allocoprobacillus halotolerans</name>
    <dbReference type="NCBI Taxonomy" id="2944914"/>
    <lineage>
        <taxon>Bacteria</taxon>
        <taxon>Bacillati</taxon>
        <taxon>Bacillota</taxon>
        <taxon>Erysipelotrichia</taxon>
        <taxon>Erysipelotrichales</taxon>
        <taxon>Erysipelotrichaceae</taxon>
        <taxon>Allocoprobacillus</taxon>
    </lineage>
</organism>
<evidence type="ECO:0000256" key="1">
    <source>
        <dbReference type="SAM" id="Coils"/>
    </source>
</evidence>
<evidence type="ECO:0000313" key="2">
    <source>
        <dbReference type="EMBL" id="UTY38156.1"/>
    </source>
</evidence>
<proteinExistence type="predicted"/>
<sequence length="191" mass="21770">MMSACIAPELLGSTIVGEDGKALEGQRKERAQKLKQLQAEIMVCNKKTNAAKDSMAIALERLKKKATSCENQYLANLSVLMSKLDDSEESKGKLENYQQMQNQVSIEWGDFIQNTQDRVDMIESLNLEQEDDIFTQHILLTCINSEGNTEVVNQEFKNYFHLAIEAKKQVTLCQEDTDNKQEEYNRMMYGG</sequence>
<protein>
    <submittedName>
        <fullName evidence="2">Uncharacterized protein</fullName>
    </submittedName>
</protein>
<accession>A0ABY5HYJ4</accession>
<keyword evidence="1" id="KW-0175">Coiled coil</keyword>
<dbReference type="Proteomes" id="UP001060112">
    <property type="component" value="Chromosome"/>
</dbReference>
<name>A0ABY5HYJ4_9FIRM</name>